<name>A0AAV4RE08_9ARAC</name>
<dbReference type="Proteomes" id="UP001054837">
    <property type="component" value="Unassembled WGS sequence"/>
</dbReference>
<proteinExistence type="predicted"/>
<organism evidence="2 3">
    <name type="scientific">Caerostris darwini</name>
    <dbReference type="NCBI Taxonomy" id="1538125"/>
    <lineage>
        <taxon>Eukaryota</taxon>
        <taxon>Metazoa</taxon>
        <taxon>Ecdysozoa</taxon>
        <taxon>Arthropoda</taxon>
        <taxon>Chelicerata</taxon>
        <taxon>Arachnida</taxon>
        <taxon>Araneae</taxon>
        <taxon>Araneomorphae</taxon>
        <taxon>Entelegynae</taxon>
        <taxon>Araneoidea</taxon>
        <taxon>Araneidae</taxon>
        <taxon>Caerostris</taxon>
    </lineage>
</organism>
<accession>A0AAV4RE08</accession>
<evidence type="ECO:0000256" key="1">
    <source>
        <dbReference type="SAM" id="Phobius"/>
    </source>
</evidence>
<protein>
    <submittedName>
        <fullName evidence="2">Uncharacterized protein</fullName>
    </submittedName>
</protein>
<dbReference type="AlphaFoldDB" id="A0AAV4RE08"/>
<comment type="caution">
    <text evidence="2">The sequence shown here is derived from an EMBL/GenBank/DDBJ whole genome shotgun (WGS) entry which is preliminary data.</text>
</comment>
<keyword evidence="3" id="KW-1185">Reference proteome</keyword>
<evidence type="ECO:0000313" key="2">
    <source>
        <dbReference type="EMBL" id="GIY18692.1"/>
    </source>
</evidence>
<sequence length="197" mass="22520">MRQTTVIFYQNLVFIVSDLSEEKPLTQHQKTSPSVEWQAVIPCAVVTSANPVPKRVLVQYVKDLLAHRADVWRRVGQWGVGGRRLLPDGDLQSPQRAQKLFRSHRSLFLQLVFFFFFFCATSNPGDALQENQLRRCERGICFRKGKGREKKKGLLISERVVEVIFVICRRRDENTDGTGLGLVGEIEVLVMSGEFKL</sequence>
<keyword evidence="1" id="KW-1133">Transmembrane helix</keyword>
<reference evidence="2 3" key="1">
    <citation type="submission" date="2021-06" db="EMBL/GenBank/DDBJ databases">
        <title>Caerostris darwini draft genome.</title>
        <authorList>
            <person name="Kono N."/>
            <person name="Arakawa K."/>
        </authorList>
    </citation>
    <scope>NUCLEOTIDE SEQUENCE [LARGE SCALE GENOMIC DNA]</scope>
</reference>
<keyword evidence="1" id="KW-0472">Membrane</keyword>
<feature type="transmembrane region" description="Helical" evidence="1">
    <location>
        <begin position="106"/>
        <end position="125"/>
    </location>
</feature>
<dbReference type="EMBL" id="BPLQ01005932">
    <property type="protein sequence ID" value="GIY18692.1"/>
    <property type="molecule type" value="Genomic_DNA"/>
</dbReference>
<evidence type="ECO:0000313" key="3">
    <source>
        <dbReference type="Proteomes" id="UP001054837"/>
    </source>
</evidence>
<keyword evidence="1" id="KW-0812">Transmembrane</keyword>
<gene>
    <name evidence="2" type="ORF">CDAR_519671</name>
</gene>